<evidence type="ECO:0000256" key="1">
    <source>
        <dbReference type="SAM" id="MobiDB-lite"/>
    </source>
</evidence>
<comment type="caution">
    <text evidence="4">The sequence shown here is derived from an EMBL/GenBank/DDBJ whole genome shotgun (WGS) entry which is preliminary data.</text>
</comment>
<feature type="compositionally biased region" description="Low complexity" evidence="1">
    <location>
        <begin position="267"/>
        <end position="281"/>
    </location>
</feature>
<organism evidence="4 5">
    <name type="scientific">Actinomycetospora corticicola</name>
    <dbReference type="NCBI Taxonomy" id="663602"/>
    <lineage>
        <taxon>Bacteria</taxon>
        <taxon>Bacillati</taxon>
        <taxon>Actinomycetota</taxon>
        <taxon>Actinomycetes</taxon>
        <taxon>Pseudonocardiales</taxon>
        <taxon>Pseudonocardiaceae</taxon>
        <taxon>Actinomycetospora</taxon>
    </lineage>
</organism>
<evidence type="ECO:0000313" key="4">
    <source>
        <dbReference type="EMBL" id="NYD34254.1"/>
    </source>
</evidence>
<evidence type="ECO:0000259" key="3">
    <source>
        <dbReference type="Pfam" id="PF13751"/>
    </source>
</evidence>
<sequence>MDRDTGFLLPPDVRDWLPEGHLAWTVIDAVEMLDLTALISTYRLGGRGRRAYDPAMMLALLIYAYAVGLTSSRGIERACGHDVAFRVITANQVPDHDTIAAFRVRHREVFKDLFIEVLKVCAAAGLGRVGTISVDGSKIAANASSRRNRTAAGIAKAQAELGEPEPDDRGLAGVVEDRLERAESSDAAEDAEHGPGRRGDEPPEDMNDPTARRARLARAAAKVAEQNAARAAEAAAQQQRYETKLAARNAHHATHGRFPKGRPPKAPATATESTPAESTPAGDKPVRANTTDPDSRPLRTAQGFLQGFNSQAVVGDDQVVIAVEVVDQANDAGLLAPMTAAALDNLARAGIDAPVETVLADTGYFTAGDITALDDVHQQGRGPRPLVAPTRDALRDPEQQQPPRQESRVRRRMRERLAEPEARERYRRRKVTVEPVFGQIKNRIADRFRVRGLVAVRAELTLISTAHNLLKLHTATT</sequence>
<reference evidence="4 5" key="1">
    <citation type="submission" date="2020-07" db="EMBL/GenBank/DDBJ databases">
        <title>Sequencing the genomes of 1000 actinobacteria strains.</title>
        <authorList>
            <person name="Klenk H.-P."/>
        </authorList>
    </citation>
    <scope>NUCLEOTIDE SEQUENCE [LARGE SCALE GENOMIC DNA]</scope>
    <source>
        <strain evidence="4 5">DSM 45772</strain>
    </source>
</reference>
<name>A0A7Y9J426_9PSEU</name>
<dbReference type="RefSeq" id="WP_179792219.1">
    <property type="nucleotide sequence ID" value="NZ_JACCBN010000001.1"/>
</dbReference>
<dbReference type="InterPro" id="IPR008490">
    <property type="entry name" value="Transposase_InsH_N"/>
</dbReference>
<feature type="region of interest" description="Disordered" evidence="1">
    <location>
        <begin position="375"/>
        <end position="416"/>
    </location>
</feature>
<dbReference type="Pfam" id="PF13751">
    <property type="entry name" value="DDE_Tnp_1_6"/>
    <property type="match status" value="1"/>
</dbReference>
<dbReference type="AlphaFoldDB" id="A0A7Y9J426"/>
<dbReference type="Pfam" id="PF05598">
    <property type="entry name" value="DUF772"/>
    <property type="match status" value="1"/>
</dbReference>
<evidence type="ECO:0000259" key="2">
    <source>
        <dbReference type="Pfam" id="PF05598"/>
    </source>
</evidence>
<dbReference type="PANTHER" id="PTHR33408">
    <property type="entry name" value="TRANSPOSASE"/>
    <property type="match status" value="1"/>
</dbReference>
<dbReference type="PANTHER" id="PTHR33408:SF4">
    <property type="entry name" value="TRANSPOSASE DDE DOMAIN-CONTAINING PROTEIN"/>
    <property type="match status" value="1"/>
</dbReference>
<dbReference type="EMBL" id="JACCBN010000001">
    <property type="protein sequence ID" value="NYD34254.1"/>
    <property type="molecule type" value="Genomic_DNA"/>
</dbReference>
<keyword evidence="5" id="KW-1185">Reference proteome</keyword>
<feature type="domain" description="Transposase DDE" evidence="3">
    <location>
        <begin position="406"/>
        <end position="473"/>
    </location>
</feature>
<dbReference type="Proteomes" id="UP000535890">
    <property type="component" value="Unassembled WGS sequence"/>
</dbReference>
<dbReference type="InterPro" id="IPR025668">
    <property type="entry name" value="Tnp_DDE_dom"/>
</dbReference>
<feature type="compositionally biased region" description="Basic residues" evidence="1">
    <location>
        <begin position="249"/>
        <end position="263"/>
    </location>
</feature>
<proteinExistence type="predicted"/>
<protein>
    <submittedName>
        <fullName evidence="4">Transposase</fullName>
    </submittedName>
</protein>
<feature type="compositionally biased region" description="Basic and acidic residues" evidence="1">
    <location>
        <begin position="179"/>
        <end position="201"/>
    </location>
</feature>
<gene>
    <name evidence="4" type="ORF">BJ983_000356</name>
</gene>
<feature type="region of interest" description="Disordered" evidence="1">
    <location>
        <begin position="179"/>
        <end position="300"/>
    </location>
</feature>
<feature type="domain" description="Transposase InsH N-terminal" evidence="2">
    <location>
        <begin position="13"/>
        <end position="105"/>
    </location>
</feature>
<accession>A0A7Y9J426</accession>
<evidence type="ECO:0000313" key="5">
    <source>
        <dbReference type="Proteomes" id="UP000535890"/>
    </source>
</evidence>
<feature type="compositionally biased region" description="Low complexity" evidence="1">
    <location>
        <begin position="217"/>
        <end position="240"/>
    </location>
</feature>